<sequence length="112" mass="11708">MKFLGNIALLASLASAATLGKRASPLDVQIEKVGNSGLKATITNTGAEDLKLLKTGTILDSAPVEKVQVFQGSSRLDFQGIRLRVSNAGFDEEAFQTIPAGQTIEVSFDAAG</sequence>
<accession>A0ACC1NKG2</accession>
<dbReference type="EMBL" id="JAPDGR010001764">
    <property type="protein sequence ID" value="KAJ2979807.1"/>
    <property type="molecule type" value="Genomic_DNA"/>
</dbReference>
<dbReference type="Proteomes" id="UP001143856">
    <property type="component" value="Unassembled WGS sequence"/>
</dbReference>
<evidence type="ECO:0000313" key="1">
    <source>
        <dbReference type="EMBL" id="KAJ2979807.1"/>
    </source>
</evidence>
<proteinExistence type="predicted"/>
<keyword evidence="2" id="KW-1185">Reference proteome</keyword>
<name>A0ACC1NKG2_9PEZI</name>
<reference evidence="1" key="1">
    <citation type="submission" date="2022-10" db="EMBL/GenBank/DDBJ databases">
        <title>Genome Sequence of Xylaria curta.</title>
        <authorList>
            <person name="Buettner E."/>
        </authorList>
    </citation>
    <scope>NUCLEOTIDE SEQUENCE</scope>
    <source>
        <strain evidence="1">Babe10</strain>
    </source>
</reference>
<protein>
    <submittedName>
        <fullName evidence="1">Uncharacterized protein</fullName>
    </submittedName>
</protein>
<gene>
    <name evidence="1" type="ORF">NUW58_g7108</name>
</gene>
<evidence type="ECO:0000313" key="2">
    <source>
        <dbReference type="Proteomes" id="UP001143856"/>
    </source>
</evidence>
<comment type="caution">
    <text evidence="1">The sequence shown here is derived from an EMBL/GenBank/DDBJ whole genome shotgun (WGS) entry which is preliminary data.</text>
</comment>
<organism evidence="1 2">
    <name type="scientific">Xylaria curta</name>
    <dbReference type="NCBI Taxonomy" id="42375"/>
    <lineage>
        <taxon>Eukaryota</taxon>
        <taxon>Fungi</taxon>
        <taxon>Dikarya</taxon>
        <taxon>Ascomycota</taxon>
        <taxon>Pezizomycotina</taxon>
        <taxon>Sordariomycetes</taxon>
        <taxon>Xylariomycetidae</taxon>
        <taxon>Xylariales</taxon>
        <taxon>Xylariaceae</taxon>
        <taxon>Xylaria</taxon>
    </lineage>
</organism>